<comment type="caution">
    <text evidence="2">The sequence shown here is derived from an EMBL/GenBank/DDBJ whole genome shotgun (WGS) entry which is preliminary data.</text>
</comment>
<feature type="region of interest" description="Disordered" evidence="1">
    <location>
        <begin position="422"/>
        <end position="449"/>
    </location>
</feature>
<proteinExistence type="predicted"/>
<name>A0A402AVW7_9CHLR</name>
<keyword evidence="3" id="KW-1185">Reference proteome</keyword>
<dbReference type="NCBIfam" id="NF041680">
    <property type="entry name" value="transp_NF041680"/>
    <property type="match status" value="1"/>
</dbReference>
<evidence type="ECO:0008006" key="4">
    <source>
        <dbReference type="Google" id="ProtNLM"/>
    </source>
</evidence>
<protein>
    <recommendedName>
        <fullName evidence="4">Transposase IS701-like DDE domain-containing protein</fullName>
    </recommendedName>
</protein>
<organism evidence="2 3">
    <name type="scientific">Dictyobacter kobayashii</name>
    <dbReference type="NCBI Taxonomy" id="2014872"/>
    <lineage>
        <taxon>Bacteria</taxon>
        <taxon>Bacillati</taxon>
        <taxon>Chloroflexota</taxon>
        <taxon>Ktedonobacteria</taxon>
        <taxon>Ktedonobacterales</taxon>
        <taxon>Dictyobacteraceae</taxon>
        <taxon>Dictyobacter</taxon>
    </lineage>
</organism>
<gene>
    <name evidence="2" type="ORF">KDK_69730</name>
</gene>
<evidence type="ECO:0000313" key="3">
    <source>
        <dbReference type="Proteomes" id="UP000287188"/>
    </source>
</evidence>
<dbReference type="Proteomes" id="UP000287188">
    <property type="component" value="Unassembled WGS sequence"/>
</dbReference>
<dbReference type="AlphaFoldDB" id="A0A402AVW7"/>
<dbReference type="SUPFAM" id="SSF53098">
    <property type="entry name" value="Ribonuclease H-like"/>
    <property type="match status" value="1"/>
</dbReference>
<dbReference type="InterPro" id="IPR012337">
    <property type="entry name" value="RNaseH-like_sf"/>
</dbReference>
<sequence>MCDTREMNISSLESLTSFRQQMYQLFTRRRDALFGLTDALLTTGPTLSPAHLSLASSFQRGWGSVYDALVEGQIDGQSIERLLAQHLLEADEAIYAVDASVWARCDAETSPERAFYHHLSRHSAGQPIVAGWAYHWIAQVSFAHDSWTAPRKVCRLKPGDNINQLAVGQIKELLQDTPEVAPLPIFVFDAGYEPGQLALAWGSLHAAALTRLRSGRCFYADPSEAASTGRPPRHGHKFACADPTTWLKPNQEYVTEDSQYGRVRVRAWHHLHAIPQNHPKRGTRGPRPIMRGTLILVEVAQLPKQTRVPKQLWLWWHAPEQPLLPLVWRAYVARFLLEHTFRFAKQYLNWTLPRVHHPEQADRWTWLVVLAYTQLRLARPFVADHRLPWEKPLVERKLTPYRVRRAFPSLLRHLPVLANLPKPCGRSPGRPKGRLSGHATRYPAVKKAA</sequence>
<dbReference type="EMBL" id="BIFS01000002">
    <property type="protein sequence ID" value="GCE23173.1"/>
    <property type="molecule type" value="Genomic_DNA"/>
</dbReference>
<accession>A0A402AVW7</accession>
<reference evidence="3" key="1">
    <citation type="submission" date="2018-12" db="EMBL/GenBank/DDBJ databases">
        <title>Tengunoibacter tsumagoiensis gen. nov., sp. nov., Dictyobacter kobayashii sp. nov., D. alpinus sp. nov., and D. joshuensis sp. nov. and description of Dictyobacteraceae fam. nov. within the order Ktedonobacterales isolated from Tengu-no-mugimeshi.</title>
        <authorList>
            <person name="Wang C.M."/>
            <person name="Zheng Y."/>
            <person name="Sakai Y."/>
            <person name="Toyoda A."/>
            <person name="Minakuchi Y."/>
            <person name="Abe K."/>
            <person name="Yokota A."/>
            <person name="Yabe S."/>
        </authorList>
    </citation>
    <scope>NUCLEOTIDE SEQUENCE [LARGE SCALE GENOMIC DNA]</scope>
    <source>
        <strain evidence="3">Uno11</strain>
    </source>
</reference>
<evidence type="ECO:0000256" key="1">
    <source>
        <dbReference type="SAM" id="MobiDB-lite"/>
    </source>
</evidence>
<evidence type="ECO:0000313" key="2">
    <source>
        <dbReference type="EMBL" id="GCE23173.1"/>
    </source>
</evidence>